<keyword evidence="2" id="KW-1185">Reference proteome</keyword>
<dbReference type="AlphaFoldDB" id="A0A1Y0HL60"/>
<dbReference type="Gene3D" id="3.10.450.620">
    <property type="entry name" value="JHP933, nucleotidyltransferase-like core domain"/>
    <property type="match status" value="1"/>
</dbReference>
<evidence type="ECO:0000313" key="2">
    <source>
        <dbReference type="Proteomes" id="UP000196005"/>
    </source>
</evidence>
<protein>
    <recommendedName>
        <fullName evidence="3">Nucleotidyl transferase AbiEii/AbiGii toxin family protein</fullName>
    </recommendedName>
</protein>
<dbReference type="RefSeq" id="WP_087438116.1">
    <property type="nucleotide sequence ID" value="NZ_CP021416.1"/>
</dbReference>
<evidence type="ECO:0008006" key="3">
    <source>
        <dbReference type="Google" id="ProtNLM"/>
    </source>
</evidence>
<gene>
    <name evidence="1" type="ORF">Sdiek1_0948</name>
</gene>
<reference evidence="2" key="1">
    <citation type="submission" date="2017-05" db="EMBL/GenBank/DDBJ databases">
        <title>Dechlorination kinetics govern the competition between two new strains of the genus Sulfurospirillum.</title>
        <authorList>
            <person name="Buttet G.F."/>
            <person name="Murray A.M."/>
            <person name="Goris T."/>
            <person name="Burion M."/>
            <person name="Lin B."/>
            <person name="Rolle M."/>
            <person name="Maillard J."/>
        </authorList>
    </citation>
    <scope>NUCLEOTIDE SEQUENCE [LARGE SCALE GENOMIC DNA]</scope>
    <source>
        <strain evidence="2">SL2-1</strain>
    </source>
</reference>
<organism evidence="1 2">
    <name type="scientific">Sulfurospirillum diekertiae</name>
    <dbReference type="NCBI Taxonomy" id="1854492"/>
    <lineage>
        <taxon>Bacteria</taxon>
        <taxon>Pseudomonadati</taxon>
        <taxon>Campylobacterota</taxon>
        <taxon>Epsilonproteobacteria</taxon>
        <taxon>Campylobacterales</taxon>
        <taxon>Sulfurospirillaceae</taxon>
        <taxon>Sulfurospirillum</taxon>
    </lineage>
</organism>
<dbReference type="Pfam" id="PF08843">
    <property type="entry name" value="AbiEii"/>
    <property type="match status" value="1"/>
</dbReference>
<proteinExistence type="predicted"/>
<evidence type="ECO:0000313" key="1">
    <source>
        <dbReference type="EMBL" id="ARU48114.1"/>
    </source>
</evidence>
<dbReference type="OrthoDB" id="5504847at2"/>
<accession>A0A1Y0HL60</accession>
<sequence length="326" mass="38132">MDKIAHASPTIREELFSQSAYALNTTNAIIEKDFWVVWILDKIFTDAHLNKILMFKGGTSLSKVFHLIGRFSEDIDLILDWREITQEDLSEPLPTKNKQVKRNEAINQEALSYIQEKLLPIISEILSPLCICRIDETNPYNIQVNYPAAFKDNYLRPQVLLEIGPLASWLPYGEFEISPYAAEQFPQVFEKRTTRVKAIVAKRTFWEKATILHQEANRDISKPLPLRYSRHYYDLAMMAQSVIKDEALQDRRLLENVVAFKMQFYPSPWAKFDEAKPGTLKLIPPQYRLEALKKDYEAMQHMIFEKQCSFDELMMILQILEDKINH</sequence>
<name>A0A1Y0HL60_9BACT</name>
<dbReference type="InterPro" id="IPR014942">
    <property type="entry name" value="AbiEii"/>
</dbReference>
<dbReference type="Proteomes" id="UP000196005">
    <property type="component" value="Chromosome"/>
</dbReference>
<dbReference type="EMBL" id="CP021416">
    <property type="protein sequence ID" value="ARU48114.1"/>
    <property type="molecule type" value="Genomic_DNA"/>
</dbReference>
<dbReference type="KEGG" id="suls:Sdiek1_0948"/>